<evidence type="ECO:0000256" key="2">
    <source>
        <dbReference type="ARBA" id="ARBA00022448"/>
    </source>
</evidence>
<dbReference type="GO" id="GO:0005769">
    <property type="term" value="C:early endosome"/>
    <property type="evidence" value="ECO:0007669"/>
    <property type="project" value="TreeGrafter"/>
</dbReference>
<dbReference type="Gene3D" id="1.20.1270.60">
    <property type="entry name" value="Arfaptin homology (AH) domain/BAR domain"/>
    <property type="match status" value="1"/>
</dbReference>
<dbReference type="AlphaFoldDB" id="A0A3Q2PGD7"/>
<evidence type="ECO:0000313" key="5">
    <source>
        <dbReference type="Ensembl" id="ENSFHEP00000011265.1"/>
    </source>
</evidence>
<dbReference type="GO" id="GO:0061709">
    <property type="term" value="P:reticulophagy"/>
    <property type="evidence" value="ECO:0007669"/>
    <property type="project" value="TreeGrafter"/>
</dbReference>
<dbReference type="STRING" id="8078.ENSFHEP00000011265"/>
<dbReference type="PROSITE" id="PS50195">
    <property type="entry name" value="PX"/>
    <property type="match status" value="1"/>
</dbReference>
<keyword evidence="6" id="KW-1185">Reference proteome</keyword>
<evidence type="ECO:0000256" key="3">
    <source>
        <dbReference type="ARBA" id="ARBA00022927"/>
    </source>
</evidence>
<dbReference type="PANTHER" id="PTHR45949:SF3">
    <property type="entry name" value="SORTING NEXIN-7"/>
    <property type="match status" value="1"/>
</dbReference>
<keyword evidence="2" id="KW-0813">Transport</keyword>
<dbReference type="GO" id="GO:0000422">
    <property type="term" value="P:autophagy of mitochondrion"/>
    <property type="evidence" value="ECO:0007669"/>
    <property type="project" value="TreeGrafter"/>
</dbReference>
<dbReference type="InterPro" id="IPR027267">
    <property type="entry name" value="AH/BAR_dom_sf"/>
</dbReference>
<dbReference type="SUPFAM" id="SSF64268">
    <property type="entry name" value="PX domain"/>
    <property type="match status" value="1"/>
</dbReference>
<reference evidence="5" key="1">
    <citation type="submission" date="2025-08" db="UniProtKB">
        <authorList>
            <consortium name="Ensembl"/>
        </authorList>
    </citation>
    <scope>IDENTIFICATION</scope>
</reference>
<dbReference type="Pfam" id="PF00787">
    <property type="entry name" value="PX"/>
    <property type="match status" value="1"/>
</dbReference>
<name>A0A3Q2PGD7_FUNHE</name>
<dbReference type="SMART" id="SM00312">
    <property type="entry name" value="PX"/>
    <property type="match status" value="1"/>
</dbReference>
<evidence type="ECO:0000256" key="1">
    <source>
        <dbReference type="ARBA" id="ARBA00010883"/>
    </source>
</evidence>
<dbReference type="Ensembl" id="ENSFHET00000018235.1">
    <property type="protein sequence ID" value="ENSFHEP00000011265.1"/>
    <property type="gene ID" value="ENSFHEG00000012699.1"/>
</dbReference>
<sequence>ILLHTACKLQSRLNYSIRCSRDLKVNNLNVDNEGEVTVYMKFSFRFLLQTTCSEFDSSQYEVRRRYQDFLWLKSRLEDNYPTLIVHPLPEKFVMKGMVDRFNDDFIETRRKALHRFLNRISEHPILSNSHYFKVFLTEEELAPHRKQGPGFLSRMGETMRTMANSVRGLRSKLEEFDVMQEYVEDFSNKICSVDKVTQRIIKEQREYMDELKHYSSTYFQWAESEKELAEPLKGIGSCVERCSKETQEQVQHLSEVLVPALHEYVLCADTLKAVMRRRNNIQAEFEAKNEALASRKTDQEMVDDLADRVEQANNALRGDWSRWRTSMRADLKSALISSAVKNVDYYEKVSSKLKGDSFTVLSPFHISPFSFSSELQNLGL</sequence>
<dbReference type="GO" id="GO:0032456">
    <property type="term" value="P:endocytic recycling"/>
    <property type="evidence" value="ECO:0007669"/>
    <property type="project" value="TreeGrafter"/>
</dbReference>
<dbReference type="GeneTree" id="ENSGT00940000155315"/>
<accession>A0A3Q2PGD7</accession>
<protein>
    <submittedName>
        <fullName evidence="5">Sorting nexin 7</fullName>
    </submittedName>
</protein>
<dbReference type="InterPro" id="IPR036871">
    <property type="entry name" value="PX_dom_sf"/>
</dbReference>
<dbReference type="Proteomes" id="UP000265000">
    <property type="component" value="Unplaced"/>
</dbReference>
<reference evidence="5" key="2">
    <citation type="submission" date="2025-09" db="UniProtKB">
        <authorList>
            <consortium name="Ensembl"/>
        </authorList>
    </citation>
    <scope>IDENTIFICATION</scope>
</reference>
<dbReference type="GO" id="GO:0034727">
    <property type="term" value="P:piecemeal microautophagy of the nucleus"/>
    <property type="evidence" value="ECO:0007669"/>
    <property type="project" value="TreeGrafter"/>
</dbReference>
<evidence type="ECO:0000313" key="6">
    <source>
        <dbReference type="Proteomes" id="UP000265000"/>
    </source>
</evidence>
<dbReference type="InterPro" id="IPR001683">
    <property type="entry name" value="PX_dom"/>
</dbReference>
<dbReference type="PANTHER" id="PTHR45949">
    <property type="entry name" value="SORTING NEXIN-4"/>
    <property type="match status" value="1"/>
</dbReference>
<organism evidence="5 6">
    <name type="scientific">Fundulus heteroclitus</name>
    <name type="common">Killifish</name>
    <name type="synonym">Mummichog</name>
    <dbReference type="NCBI Taxonomy" id="8078"/>
    <lineage>
        <taxon>Eukaryota</taxon>
        <taxon>Metazoa</taxon>
        <taxon>Chordata</taxon>
        <taxon>Craniata</taxon>
        <taxon>Vertebrata</taxon>
        <taxon>Euteleostomi</taxon>
        <taxon>Actinopterygii</taxon>
        <taxon>Neopterygii</taxon>
        <taxon>Teleostei</taxon>
        <taxon>Neoteleostei</taxon>
        <taxon>Acanthomorphata</taxon>
        <taxon>Ovalentaria</taxon>
        <taxon>Atherinomorphae</taxon>
        <taxon>Cyprinodontiformes</taxon>
        <taxon>Fundulidae</taxon>
        <taxon>Fundulus</taxon>
    </lineage>
</organism>
<dbReference type="GO" id="GO:0001889">
    <property type="term" value="P:liver development"/>
    <property type="evidence" value="ECO:0007669"/>
    <property type="project" value="Ensembl"/>
</dbReference>
<dbReference type="GO" id="GO:0043066">
    <property type="term" value="P:negative regulation of apoptotic process"/>
    <property type="evidence" value="ECO:0007669"/>
    <property type="project" value="Ensembl"/>
</dbReference>
<proteinExistence type="inferred from homology"/>
<dbReference type="GO" id="GO:0035091">
    <property type="term" value="F:phosphatidylinositol binding"/>
    <property type="evidence" value="ECO:0007669"/>
    <property type="project" value="InterPro"/>
</dbReference>
<evidence type="ECO:0000259" key="4">
    <source>
        <dbReference type="PROSITE" id="PS50195"/>
    </source>
</evidence>
<dbReference type="SUPFAM" id="SSF103657">
    <property type="entry name" value="BAR/IMD domain-like"/>
    <property type="match status" value="1"/>
</dbReference>
<comment type="similarity">
    <text evidence="1">Belongs to the sorting nexin family.</text>
</comment>
<dbReference type="GO" id="GO:0000407">
    <property type="term" value="C:phagophore assembly site"/>
    <property type="evidence" value="ECO:0007669"/>
    <property type="project" value="TreeGrafter"/>
</dbReference>
<feature type="domain" description="PX" evidence="4">
    <location>
        <begin position="1"/>
        <end position="142"/>
    </location>
</feature>
<dbReference type="Gene3D" id="3.30.1520.10">
    <property type="entry name" value="Phox-like domain"/>
    <property type="match status" value="1"/>
</dbReference>
<dbReference type="GO" id="GO:0015031">
    <property type="term" value="P:protein transport"/>
    <property type="evidence" value="ECO:0007669"/>
    <property type="project" value="UniProtKB-KW"/>
</dbReference>
<dbReference type="GO" id="GO:0004197">
    <property type="term" value="F:cysteine-type endopeptidase activity"/>
    <property type="evidence" value="ECO:0007669"/>
    <property type="project" value="Ensembl"/>
</dbReference>
<keyword evidence="3" id="KW-0653">Protein transport</keyword>